<keyword evidence="4" id="KW-0904">Protein phosphatase</keyword>
<evidence type="ECO:0000259" key="6">
    <source>
        <dbReference type="PROSITE" id="PS50054"/>
    </source>
</evidence>
<feature type="compositionally biased region" description="Basic and acidic residues" evidence="5">
    <location>
        <begin position="297"/>
        <end position="311"/>
    </location>
</feature>
<feature type="compositionally biased region" description="Polar residues" evidence="5">
    <location>
        <begin position="334"/>
        <end position="358"/>
    </location>
</feature>
<dbReference type="InterPro" id="IPR020422">
    <property type="entry name" value="TYR_PHOSPHATASE_DUAL_dom"/>
</dbReference>
<dbReference type="SMART" id="SM00195">
    <property type="entry name" value="DSPc"/>
    <property type="match status" value="1"/>
</dbReference>
<dbReference type="InterPro" id="IPR029021">
    <property type="entry name" value="Prot-tyrosine_phosphatase-like"/>
</dbReference>
<dbReference type="OrthoDB" id="2017893at2759"/>
<comment type="caution">
    <text evidence="8">The sequence shown here is derived from an EMBL/GenBank/DDBJ whole genome shotgun (WGS) entry which is preliminary data.</text>
</comment>
<dbReference type="GO" id="GO:0004725">
    <property type="term" value="F:protein tyrosine phosphatase activity"/>
    <property type="evidence" value="ECO:0007669"/>
    <property type="project" value="UniProtKB-EC"/>
</dbReference>
<protein>
    <recommendedName>
        <fullName evidence="2">protein-tyrosine-phosphatase</fullName>
        <ecNumber evidence="2">3.1.3.48</ecNumber>
    </recommendedName>
</protein>
<reference evidence="8 9" key="1">
    <citation type="journal article" date="2014" name="BMC Genomics">
        <title>Genome and secretome analysis of the hemibiotrophic fungal pathogen, Moniliophthora roreri, which causes frosty pod rot disease of cacao: mechanisms of the biotrophic and necrotrophic phases.</title>
        <authorList>
            <person name="Meinhardt L.W."/>
            <person name="Costa G.G.L."/>
            <person name="Thomazella D.P.T."/>
            <person name="Teixeira P.J.P.L."/>
            <person name="Carazzolle M.F."/>
            <person name="Schuster S.C."/>
            <person name="Carlson J.E."/>
            <person name="Guiltinan M.J."/>
            <person name="Mieczkowski P."/>
            <person name="Farmer A."/>
            <person name="Ramaraj T."/>
            <person name="Crozier J."/>
            <person name="Davis R.E."/>
            <person name="Shao J."/>
            <person name="Melnick R.L."/>
            <person name="Pereira G.A.G."/>
            <person name="Bailey B.A."/>
        </authorList>
    </citation>
    <scope>NUCLEOTIDE SEQUENCE [LARGE SCALE GENOMIC DNA]</scope>
    <source>
        <strain evidence="8 9">MCA 2997</strain>
    </source>
</reference>
<dbReference type="PANTHER" id="PTHR45848:SF4">
    <property type="entry name" value="DUAL SPECIFICITY PROTEIN PHOSPHATASE 12"/>
    <property type="match status" value="1"/>
</dbReference>
<evidence type="ECO:0000256" key="3">
    <source>
        <dbReference type="ARBA" id="ARBA00022801"/>
    </source>
</evidence>
<feature type="domain" description="Tyrosine-protein phosphatase" evidence="6">
    <location>
        <begin position="1"/>
        <end position="140"/>
    </location>
</feature>
<accession>V2XRS1</accession>
<feature type="region of interest" description="Disordered" evidence="5">
    <location>
        <begin position="175"/>
        <end position="198"/>
    </location>
</feature>
<feature type="compositionally biased region" description="Low complexity" evidence="5">
    <location>
        <begin position="221"/>
        <end position="232"/>
    </location>
</feature>
<dbReference type="Pfam" id="PF00782">
    <property type="entry name" value="DSPc"/>
    <property type="match status" value="1"/>
</dbReference>
<proteinExistence type="inferred from homology"/>
<evidence type="ECO:0000256" key="5">
    <source>
        <dbReference type="SAM" id="MobiDB-lite"/>
    </source>
</evidence>
<dbReference type="GO" id="GO:0005634">
    <property type="term" value="C:nucleus"/>
    <property type="evidence" value="ECO:0007669"/>
    <property type="project" value="TreeGrafter"/>
</dbReference>
<dbReference type="STRING" id="1381753.V2XRS1"/>
<feature type="region of interest" description="Disordered" evidence="5">
    <location>
        <begin position="214"/>
        <end position="386"/>
    </location>
</feature>
<organism evidence="8 9">
    <name type="scientific">Moniliophthora roreri (strain MCA 2997)</name>
    <name type="common">Cocoa frosty pod rot fungus</name>
    <name type="synonym">Crinipellis roreri</name>
    <dbReference type="NCBI Taxonomy" id="1381753"/>
    <lineage>
        <taxon>Eukaryota</taxon>
        <taxon>Fungi</taxon>
        <taxon>Dikarya</taxon>
        <taxon>Basidiomycota</taxon>
        <taxon>Agaricomycotina</taxon>
        <taxon>Agaricomycetes</taxon>
        <taxon>Agaricomycetidae</taxon>
        <taxon>Agaricales</taxon>
        <taxon>Marasmiineae</taxon>
        <taxon>Marasmiaceae</taxon>
        <taxon>Moniliophthora</taxon>
    </lineage>
</organism>
<dbReference type="SUPFAM" id="SSF52799">
    <property type="entry name" value="(Phosphotyrosine protein) phosphatases II"/>
    <property type="match status" value="1"/>
</dbReference>
<gene>
    <name evidence="8" type="ORF">Moror_6955</name>
</gene>
<dbReference type="GO" id="GO:0008138">
    <property type="term" value="F:protein tyrosine/serine/threonine phosphatase activity"/>
    <property type="evidence" value="ECO:0007669"/>
    <property type="project" value="TreeGrafter"/>
</dbReference>
<dbReference type="EC" id="3.1.3.48" evidence="2"/>
<dbReference type="InterPro" id="IPR000387">
    <property type="entry name" value="Tyr_Pase_dom"/>
</dbReference>
<evidence type="ECO:0000256" key="4">
    <source>
        <dbReference type="ARBA" id="ARBA00022912"/>
    </source>
</evidence>
<sequence>MDEIIPGLWIGNLQSASDVQTLKANNIFSILSAMRGKISIHETFIKHQLLLDDTEEADILQHFLPSISFIQAELSKGRGVLVHCQAGISRSVAIVAAYLMYDRHLTPDEALDLIRKARPSVDPNPGFLLQLEIFHNASYKISGRDKNTRMWYLDRTVDEVLNGDGSIPSTDMFAKFPQTPSASTPATPGGNRGPRRRIRCKMCRQELAAREHMLDHGQIGPATPASITPAASRRPSTNAPASQLSRNPSLSMTPANLATSTSRHPSMSRPRVGSSSDTRPRRPSGLGMGALSMSTLDGEKESSEPKDKESTSAESSADSTSERRLSGSDCRASGSRSSGLRPFQNLTRTMMDSLSMSALETEDEESDDENTPKRRHGVDGSADKSIQLGRRLSDAMIATSPAVSPSTDTTEAASSPPIAKPNADGDSDPPLQAPHFASPTDLAAQLNANPKLAALKSPVSITPSGITPLQTQGLGSTNQASAAPSPISRIAMPPSAPILINPKCSGYFVEPMKWMEPFLEEGQIAGKIMCPNKKCGAKLGNYDWAGVCCGCKEWVVPGFCINRSKVDEVVH</sequence>
<feature type="region of interest" description="Disordered" evidence="5">
    <location>
        <begin position="398"/>
        <end position="437"/>
    </location>
</feature>
<dbReference type="PROSITE" id="PS50054">
    <property type="entry name" value="TYR_PHOSPHATASE_DUAL"/>
    <property type="match status" value="1"/>
</dbReference>
<dbReference type="PANTHER" id="PTHR45848">
    <property type="entry name" value="DUAL SPECIFICITY PROTEIN PHOSPHATASE 12 FAMILY MEMBER"/>
    <property type="match status" value="1"/>
</dbReference>
<dbReference type="HOGENOM" id="CLU_023312_4_0_1"/>
<feature type="compositionally biased region" description="Low complexity" evidence="5">
    <location>
        <begin position="179"/>
        <end position="189"/>
    </location>
</feature>
<dbReference type="Gene3D" id="3.90.190.10">
    <property type="entry name" value="Protein tyrosine phosphatase superfamily"/>
    <property type="match status" value="1"/>
</dbReference>
<dbReference type="CDD" id="cd14498">
    <property type="entry name" value="DSP"/>
    <property type="match status" value="1"/>
</dbReference>
<dbReference type="InterPro" id="IPR000340">
    <property type="entry name" value="Dual-sp_phosphatase_cat-dom"/>
</dbReference>
<dbReference type="EMBL" id="AWSO01000047">
    <property type="protein sequence ID" value="ESK96447.1"/>
    <property type="molecule type" value="Genomic_DNA"/>
</dbReference>
<dbReference type="KEGG" id="mrr:Moror_6955"/>
<keyword evidence="9" id="KW-1185">Reference proteome</keyword>
<feature type="compositionally biased region" description="Acidic residues" evidence="5">
    <location>
        <begin position="360"/>
        <end position="369"/>
    </location>
</feature>
<dbReference type="AlphaFoldDB" id="V2XRS1"/>
<evidence type="ECO:0000259" key="7">
    <source>
        <dbReference type="PROSITE" id="PS50056"/>
    </source>
</evidence>
<evidence type="ECO:0000313" key="9">
    <source>
        <dbReference type="Proteomes" id="UP000017559"/>
    </source>
</evidence>
<name>V2XRS1_MONRO</name>
<dbReference type="Proteomes" id="UP000017559">
    <property type="component" value="Unassembled WGS sequence"/>
</dbReference>
<comment type="similarity">
    <text evidence="1">Belongs to the protein-tyrosine phosphatase family. Non-receptor class dual specificity subfamily.</text>
</comment>
<evidence type="ECO:0000313" key="8">
    <source>
        <dbReference type="EMBL" id="ESK96447.1"/>
    </source>
</evidence>
<feature type="domain" description="Tyrosine specific protein phosphatases" evidence="7">
    <location>
        <begin position="61"/>
        <end position="121"/>
    </location>
</feature>
<feature type="compositionally biased region" description="Polar residues" evidence="5">
    <location>
        <begin position="401"/>
        <end position="413"/>
    </location>
</feature>
<evidence type="ECO:0000256" key="2">
    <source>
        <dbReference type="ARBA" id="ARBA00013064"/>
    </source>
</evidence>
<dbReference type="PROSITE" id="PS50056">
    <property type="entry name" value="TYR_PHOSPHATASE_2"/>
    <property type="match status" value="1"/>
</dbReference>
<keyword evidence="3" id="KW-0378">Hydrolase</keyword>
<feature type="compositionally biased region" description="Polar residues" evidence="5">
    <location>
        <begin position="234"/>
        <end position="265"/>
    </location>
</feature>
<evidence type="ECO:0000256" key="1">
    <source>
        <dbReference type="ARBA" id="ARBA00008601"/>
    </source>
</evidence>